<organism evidence="1 2">
    <name type="scientific">Lentilactobacillus terminaliae</name>
    <dbReference type="NCBI Taxonomy" id="3003483"/>
    <lineage>
        <taxon>Bacteria</taxon>
        <taxon>Bacillati</taxon>
        <taxon>Bacillota</taxon>
        <taxon>Bacilli</taxon>
        <taxon>Lactobacillales</taxon>
        <taxon>Lactobacillaceae</taxon>
        <taxon>Lentilactobacillus</taxon>
    </lineage>
</organism>
<evidence type="ECO:0000313" key="2">
    <source>
        <dbReference type="Proteomes" id="UP001149860"/>
    </source>
</evidence>
<keyword evidence="2" id="KW-1185">Reference proteome</keyword>
<sequence length="252" mass="29128">MNKLKLVLSSVLLTLLLTLVSPLVTYSDGKQLLVLVPGPSSEALRITKLARQYVSLHDLQFKLDKNAKTNLSASDLATAKKLLGQSNAVLHKAQVKINAKKWVYKEHPVKKFVSLATYKSPAQFKKMRAQYSFQRNYKIVTPFYVTKSVAIQYNDQKLEQRMKVLSQALKQVKLNGWQYYIPKEQLTQYSSANQRMIGRLLRTDNQQIQAMLKLAKKGGAKVWKNQTNTRVWYKFSRAYWKKFVDLYFAKKS</sequence>
<proteinExistence type="predicted"/>
<accession>A0ACD5DDF1</accession>
<dbReference type="Proteomes" id="UP001149860">
    <property type="component" value="Chromosome"/>
</dbReference>
<dbReference type="EMBL" id="CP168151">
    <property type="protein sequence ID" value="XFD39402.1"/>
    <property type="molecule type" value="Genomic_DNA"/>
</dbReference>
<evidence type="ECO:0000313" key="1">
    <source>
        <dbReference type="EMBL" id="XFD39402.1"/>
    </source>
</evidence>
<gene>
    <name evidence="1" type="ORF">O0236_008360</name>
</gene>
<name>A0ACD5DDF1_9LACO</name>
<protein>
    <submittedName>
        <fullName evidence="1">Uncharacterized protein</fullName>
    </submittedName>
</protein>
<reference evidence="1" key="1">
    <citation type="submission" date="2024-08" db="EMBL/GenBank/DDBJ databases">
        <title>Lentilactobacillus sp. nov., isolated from tree bark.</title>
        <authorList>
            <person name="Phuengjayaem S."/>
            <person name="Tanasupawat S."/>
        </authorList>
    </citation>
    <scope>NUCLEOTIDE SEQUENCE</scope>
    <source>
        <strain evidence="1">SPB1-3</strain>
    </source>
</reference>